<proteinExistence type="predicted"/>
<feature type="transmembrane region" description="Helical" evidence="4">
    <location>
        <begin position="376"/>
        <end position="400"/>
    </location>
</feature>
<dbReference type="EMBL" id="LPJV01000034">
    <property type="protein sequence ID" value="KWF52855.1"/>
    <property type="molecule type" value="Genomic_DNA"/>
</dbReference>
<dbReference type="PANTHER" id="PTHR23520">
    <property type="entry name" value="TRANSPORTER, PUTATIVE (AFU_ORTHOLOGUE AFUA_3G04000)-RELATED"/>
    <property type="match status" value="1"/>
</dbReference>
<evidence type="ECO:0000256" key="3">
    <source>
        <dbReference type="ARBA" id="ARBA00023136"/>
    </source>
</evidence>
<evidence type="ECO:0000259" key="5">
    <source>
        <dbReference type="PROSITE" id="PS50850"/>
    </source>
</evidence>
<dbReference type="PANTHER" id="PTHR23520:SF5">
    <property type="entry name" value="TRANSPORTER, PUTATIVE (AFU_ORTHOLOGUE AFUA_3G04000)-RELATED"/>
    <property type="match status" value="1"/>
</dbReference>
<evidence type="ECO:0000256" key="2">
    <source>
        <dbReference type="ARBA" id="ARBA00022989"/>
    </source>
</evidence>
<organism evidence="6 7">
    <name type="scientific">Burkholderia diffusa</name>
    <dbReference type="NCBI Taxonomy" id="488732"/>
    <lineage>
        <taxon>Bacteria</taxon>
        <taxon>Pseudomonadati</taxon>
        <taxon>Pseudomonadota</taxon>
        <taxon>Betaproteobacteria</taxon>
        <taxon>Burkholderiales</taxon>
        <taxon>Burkholderiaceae</taxon>
        <taxon>Burkholderia</taxon>
        <taxon>Burkholderia cepacia complex</taxon>
    </lineage>
</organism>
<feature type="transmembrane region" description="Helical" evidence="4">
    <location>
        <begin position="265"/>
        <end position="289"/>
    </location>
</feature>
<dbReference type="InterPro" id="IPR036259">
    <property type="entry name" value="MFS_trans_sf"/>
</dbReference>
<accession>A0AAW3PGE2</accession>
<evidence type="ECO:0000313" key="7">
    <source>
        <dbReference type="Proteomes" id="UP000063236"/>
    </source>
</evidence>
<dbReference type="InterPro" id="IPR020846">
    <property type="entry name" value="MFS_dom"/>
</dbReference>
<dbReference type="Proteomes" id="UP000063236">
    <property type="component" value="Unassembled WGS sequence"/>
</dbReference>
<evidence type="ECO:0000313" key="6">
    <source>
        <dbReference type="EMBL" id="KWF52855.1"/>
    </source>
</evidence>
<keyword evidence="2 4" id="KW-1133">Transmembrane helix</keyword>
<dbReference type="PROSITE" id="PS50850">
    <property type="entry name" value="MFS"/>
    <property type="match status" value="1"/>
</dbReference>
<dbReference type="InterPro" id="IPR011701">
    <property type="entry name" value="MFS"/>
</dbReference>
<feature type="transmembrane region" description="Helical" evidence="4">
    <location>
        <begin position="90"/>
        <end position="108"/>
    </location>
</feature>
<reference evidence="6 7" key="1">
    <citation type="submission" date="2015-11" db="EMBL/GenBank/DDBJ databases">
        <title>Expanding the genomic diversity of Burkholderia species for the development of highly accurate diagnostics.</title>
        <authorList>
            <person name="Sahl J."/>
            <person name="Keim P."/>
            <person name="Wagner D."/>
        </authorList>
    </citation>
    <scope>NUCLEOTIDE SEQUENCE [LARGE SCALE GENOMIC DNA]</scope>
    <source>
        <strain evidence="6 7">MSMB378WGS</strain>
    </source>
</reference>
<protein>
    <submittedName>
        <fullName evidence="6">ABC transporter permease</fullName>
    </submittedName>
</protein>
<dbReference type="GO" id="GO:0022857">
    <property type="term" value="F:transmembrane transporter activity"/>
    <property type="evidence" value="ECO:0007669"/>
    <property type="project" value="InterPro"/>
</dbReference>
<sequence length="419" mass="43576">MLIPDNRCASTLASRILPAGADKTAWLILASRGLRGFCDGFIAVLLPAYLLSLGLSQLEVGLIGTTTLAGSAIATIAIGMLASRFTQRRMLTLAAALMAATGIGFASFSTLWPLVVVAFAGTLNPSSGDVSLFLPLEQSRLAQAADGDARTALFARYSLVGAVSGAVGSLAAGLPIVVASHTRITTLGAMRGMFLVYAAAGIVVCMLYRRLPRPETHATKNATLPLGPSRPIVIRLTMLFSVDAFAGGLVVNSLLSLWLMQRFGLSIAAAGRFFFWAGLLSAGSQLAAAPLARRIGLLNTMVFTHIPSSICLIGAALAPSLPLTLTLLLMRSALSQMDVPTRTAYVMAVVTPAERPAAASFTSVPRSLAAALAPTLAGGLFGLGWLGAPLVACGALKIAYDLSMLLAFRHVRPDDGRAR</sequence>
<feature type="transmembrane region" description="Helical" evidence="4">
    <location>
        <begin position="192"/>
        <end position="211"/>
    </location>
</feature>
<feature type="transmembrane region" description="Helical" evidence="4">
    <location>
        <begin position="232"/>
        <end position="259"/>
    </location>
</feature>
<feature type="transmembrane region" description="Helical" evidence="4">
    <location>
        <begin position="310"/>
        <end position="330"/>
    </location>
</feature>
<evidence type="ECO:0000256" key="1">
    <source>
        <dbReference type="ARBA" id="ARBA00022692"/>
    </source>
</evidence>
<dbReference type="AlphaFoldDB" id="A0AAW3PGE2"/>
<feature type="transmembrane region" description="Helical" evidence="4">
    <location>
        <begin position="157"/>
        <end position="180"/>
    </location>
</feature>
<feature type="domain" description="Major facilitator superfamily (MFS) profile" evidence="5">
    <location>
        <begin position="24"/>
        <end position="412"/>
    </location>
</feature>
<comment type="caution">
    <text evidence="6">The sequence shown here is derived from an EMBL/GenBank/DDBJ whole genome shotgun (WGS) entry which is preliminary data.</text>
</comment>
<evidence type="ECO:0000256" key="4">
    <source>
        <dbReference type="SAM" id="Phobius"/>
    </source>
</evidence>
<dbReference type="Pfam" id="PF07690">
    <property type="entry name" value="MFS_1"/>
    <property type="match status" value="1"/>
</dbReference>
<dbReference type="SUPFAM" id="SSF103473">
    <property type="entry name" value="MFS general substrate transporter"/>
    <property type="match status" value="1"/>
</dbReference>
<dbReference type="Gene3D" id="1.20.1250.20">
    <property type="entry name" value="MFS general substrate transporter like domains"/>
    <property type="match status" value="1"/>
</dbReference>
<gene>
    <name evidence="6" type="ORF">WL88_15345</name>
</gene>
<name>A0AAW3PGE2_9BURK</name>
<feature type="transmembrane region" description="Helical" evidence="4">
    <location>
        <begin position="36"/>
        <end position="55"/>
    </location>
</feature>
<feature type="transmembrane region" description="Helical" evidence="4">
    <location>
        <begin position="61"/>
        <end position="83"/>
    </location>
</feature>
<keyword evidence="3 4" id="KW-0472">Membrane</keyword>
<keyword evidence="1 4" id="KW-0812">Transmembrane</keyword>